<dbReference type="Pfam" id="PF00078">
    <property type="entry name" value="RVT_1"/>
    <property type="match status" value="1"/>
</dbReference>
<reference evidence="3" key="1">
    <citation type="journal article" date="2019" name="Plant Biotechnol. J.">
        <title>Genome sequencing of the Australian wild diploid species Gossypium australe highlights disease resistance and delayed gland morphogenesis.</title>
        <authorList>
            <person name="Cai Y."/>
            <person name="Cai X."/>
            <person name="Wang Q."/>
            <person name="Wang P."/>
            <person name="Zhang Y."/>
            <person name="Cai C."/>
            <person name="Xu Y."/>
            <person name="Wang K."/>
            <person name="Zhou Z."/>
            <person name="Wang C."/>
            <person name="Geng S."/>
            <person name="Li B."/>
            <person name="Dong Q."/>
            <person name="Hou Y."/>
            <person name="Wang H."/>
            <person name="Ai P."/>
            <person name="Liu Z."/>
            <person name="Yi F."/>
            <person name="Sun M."/>
            <person name="An G."/>
            <person name="Cheng J."/>
            <person name="Zhang Y."/>
            <person name="Shi Q."/>
            <person name="Xie Y."/>
            <person name="Shi X."/>
            <person name="Chang Y."/>
            <person name="Huang F."/>
            <person name="Chen Y."/>
            <person name="Hong S."/>
            <person name="Mi L."/>
            <person name="Sun Q."/>
            <person name="Zhang L."/>
            <person name="Zhou B."/>
            <person name="Peng R."/>
            <person name="Zhang X."/>
            <person name="Liu F."/>
        </authorList>
    </citation>
    <scope>NUCLEOTIDE SEQUENCE [LARGE SCALE GENOMIC DNA]</scope>
    <source>
        <strain evidence="3">cv. PA1801</strain>
    </source>
</reference>
<feature type="domain" description="Reverse transcriptase" evidence="1">
    <location>
        <begin position="9"/>
        <end position="117"/>
    </location>
</feature>
<evidence type="ECO:0000313" key="2">
    <source>
        <dbReference type="EMBL" id="KAA3487603.1"/>
    </source>
</evidence>
<dbReference type="Proteomes" id="UP000325315">
    <property type="component" value="Unassembled WGS sequence"/>
</dbReference>
<comment type="caution">
    <text evidence="2">The sequence shown here is derived from an EMBL/GenBank/DDBJ whole genome shotgun (WGS) entry which is preliminary data.</text>
</comment>
<keyword evidence="2" id="KW-0695">RNA-directed DNA polymerase</keyword>
<accession>A0A5B6X1J5</accession>
<name>A0A5B6X1J5_9ROSI</name>
<keyword evidence="3" id="KW-1185">Reference proteome</keyword>
<proteinExistence type="predicted"/>
<dbReference type="EMBL" id="SMMG02000001">
    <property type="protein sequence ID" value="KAA3487603.1"/>
    <property type="molecule type" value="Genomic_DNA"/>
</dbReference>
<evidence type="ECO:0000259" key="1">
    <source>
        <dbReference type="Pfam" id="PF00078"/>
    </source>
</evidence>
<gene>
    <name evidence="2" type="ORF">EPI10_031417</name>
</gene>
<sequence>MSSVTLVSYFVVVNEVVSTKFLPTHGLHQGNPLSPYLLIICREGLFALLHLACLNGHILGTQMVRGAPWITYLLFADDNLIFEEATSVGASILMNVLQLYASNSGQLINFEKSSVFFSANLDVVIERYLRLPCIMGRNKKRAFANLRDKFRSRLLSWSICLLSVGGKEVL</sequence>
<evidence type="ECO:0000313" key="3">
    <source>
        <dbReference type="Proteomes" id="UP000325315"/>
    </source>
</evidence>
<dbReference type="AlphaFoldDB" id="A0A5B6X1J5"/>
<keyword evidence="2" id="KW-0548">Nucleotidyltransferase</keyword>
<dbReference type="GO" id="GO:0003964">
    <property type="term" value="F:RNA-directed DNA polymerase activity"/>
    <property type="evidence" value="ECO:0007669"/>
    <property type="project" value="UniProtKB-KW"/>
</dbReference>
<dbReference type="PANTHER" id="PTHR33116:SF86">
    <property type="entry name" value="REVERSE TRANSCRIPTASE DOMAIN-CONTAINING PROTEIN"/>
    <property type="match status" value="1"/>
</dbReference>
<dbReference type="PANTHER" id="PTHR33116">
    <property type="entry name" value="REVERSE TRANSCRIPTASE ZINC-BINDING DOMAIN-CONTAINING PROTEIN-RELATED-RELATED"/>
    <property type="match status" value="1"/>
</dbReference>
<dbReference type="InterPro" id="IPR000477">
    <property type="entry name" value="RT_dom"/>
</dbReference>
<keyword evidence="2" id="KW-0808">Transferase</keyword>
<organism evidence="2 3">
    <name type="scientific">Gossypium australe</name>
    <dbReference type="NCBI Taxonomy" id="47621"/>
    <lineage>
        <taxon>Eukaryota</taxon>
        <taxon>Viridiplantae</taxon>
        <taxon>Streptophyta</taxon>
        <taxon>Embryophyta</taxon>
        <taxon>Tracheophyta</taxon>
        <taxon>Spermatophyta</taxon>
        <taxon>Magnoliopsida</taxon>
        <taxon>eudicotyledons</taxon>
        <taxon>Gunneridae</taxon>
        <taxon>Pentapetalae</taxon>
        <taxon>rosids</taxon>
        <taxon>malvids</taxon>
        <taxon>Malvales</taxon>
        <taxon>Malvaceae</taxon>
        <taxon>Malvoideae</taxon>
        <taxon>Gossypium</taxon>
    </lineage>
</organism>
<protein>
    <submittedName>
        <fullName evidence="2">Reverse transcriptase</fullName>
    </submittedName>
</protein>
<dbReference type="OrthoDB" id="1936608at2759"/>